<dbReference type="EMBL" id="BDJL01000035">
    <property type="protein sequence ID" value="GAV25230.1"/>
    <property type="molecule type" value="Genomic_DNA"/>
</dbReference>
<dbReference type="SFLD" id="SFLDG01099">
    <property type="entry name" value="Uncharacterised_Radical_SAM_Su"/>
    <property type="match status" value="1"/>
</dbReference>
<dbReference type="Gene3D" id="3.20.20.70">
    <property type="entry name" value="Aldolase class I"/>
    <property type="match status" value="1"/>
</dbReference>
<dbReference type="Proteomes" id="UP000187338">
    <property type="component" value="Unassembled WGS sequence"/>
</dbReference>
<dbReference type="InterPro" id="IPR058240">
    <property type="entry name" value="rSAM_sf"/>
</dbReference>
<evidence type="ECO:0000256" key="4">
    <source>
        <dbReference type="ARBA" id="ARBA00023014"/>
    </source>
</evidence>
<keyword evidence="1 5" id="KW-0949">S-adenosyl-L-methionine</keyword>
<evidence type="ECO:0000313" key="8">
    <source>
        <dbReference type="Proteomes" id="UP000187338"/>
    </source>
</evidence>
<feature type="domain" description="Radical SAM core" evidence="6">
    <location>
        <begin position="79"/>
        <end position="206"/>
    </location>
</feature>
<dbReference type="GO" id="GO:0051536">
    <property type="term" value="F:iron-sulfur cluster binding"/>
    <property type="evidence" value="ECO:0007669"/>
    <property type="project" value="UniProtKB-KW"/>
</dbReference>
<evidence type="ECO:0000259" key="6">
    <source>
        <dbReference type="Pfam" id="PF04055"/>
    </source>
</evidence>
<comment type="cofactor">
    <cofactor evidence="5">
        <name>[4Fe-4S] cluster</name>
        <dbReference type="ChEBI" id="CHEBI:49883"/>
    </cofactor>
    <text evidence="5">Binds 1 [4Fe-4S] cluster. The cluster is coordinated with 3 cysteines and an exchangeable S-adenosyl-L-methionine.</text>
</comment>
<protein>
    <submittedName>
        <fullName evidence="7">Radical SAM protein</fullName>
    </submittedName>
</protein>
<gene>
    <name evidence="7" type="ORF">ciss_11630</name>
</gene>
<feature type="binding site" evidence="5">
    <location>
        <position position="84"/>
    </location>
    <ligand>
        <name>[4Fe-4S] cluster</name>
        <dbReference type="ChEBI" id="CHEBI:49883"/>
        <note>4Fe-4S-S-AdoMet</note>
    </ligand>
</feature>
<keyword evidence="8" id="KW-1185">Reference proteome</keyword>
<evidence type="ECO:0000256" key="3">
    <source>
        <dbReference type="ARBA" id="ARBA00023004"/>
    </source>
</evidence>
<dbReference type="PANTHER" id="PTHR43075:SF1">
    <property type="entry name" value="FORMATE LYASE ACTIVATING ENZYME, PUTATIVE (AFU_ORTHOLOGUE AFUA_2G15630)-RELATED"/>
    <property type="match status" value="1"/>
</dbReference>
<evidence type="ECO:0000256" key="1">
    <source>
        <dbReference type="ARBA" id="ARBA00022691"/>
    </source>
</evidence>
<evidence type="ECO:0000256" key="5">
    <source>
        <dbReference type="PIRSR" id="PIRSR004869-50"/>
    </source>
</evidence>
<dbReference type="PIRSF" id="PIRSF004869">
    <property type="entry name" value="PflX_prd"/>
    <property type="match status" value="1"/>
</dbReference>
<keyword evidence="2 5" id="KW-0479">Metal-binding</keyword>
<accession>A0A1L8D229</accession>
<dbReference type="InterPro" id="IPR016431">
    <property type="entry name" value="Pyrv-formate_lyase-activ_prd"/>
</dbReference>
<dbReference type="CDD" id="cd01335">
    <property type="entry name" value="Radical_SAM"/>
    <property type="match status" value="1"/>
</dbReference>
<dbReference type="GO" id="GO:0003824">
    <property type="term" value="F:catalytic activity"/>
    <property type="evidence" value="ECO:0007669"/>
    <property type="project" value="InterPro"/>
</dbReference>
<feature type="binding site" evidence="5">
    <location>
        <position position="91"/>
    </location>
    <ligand>
        <name>[4Fe-4S] cluster</name>
        <dbReference type="ChEBI" id="CHEBI:49883"/>
        <note>4Fe-4S-S-AdoMet</note>
    </ligand>
</feature>
<dbReference type="STRING" id="661089.ciss_11630"/>
<dbReference type="SUPFAM" id="SSF102114">
    <property type="entry name" value="Radical SAM enzymes"/>
    <property type="match status" value="1"/>
</dbReference>
<dbReference type="OrthoDB" id="9781783at2"/>
<evidence type="ECO:0000256" key="2">
    <source>
        <dbReference type="ARBA" id="ARBA00022723"/>
    </source>
</evidence>
<keyword evidence="4 5" id="KW-0411">Iron-sulfur</keyword>
<dbReference type="InterPro" id="IPR007197">
    <property type="entry name" value="rSAM"/>
</dbReference>
<keyword evidence="3 5" id="KW-0408">Iron</keyword>
<dbReference type="RefSeq" id="WP_075865390.1">
    <property type="nucleotide sequence ID" value="NZ_BDJL01000035.1"/>
</dbReference>
<name>A0A1L8D229_9THEO</name>
<dbReference type="InterPro" id="IPR040085">
    <property type="entry name" value="MJ0674-like"/>
</dbReference>
<evidence type="ECO:0000313" key="7">
    <source>
        <dbReference type="EMBL" id="GAV25230.1"/>
    </source>
</evidence>
<reference evidence="8" key="1">
    <citation type="submission" date="2016-12" db="EMBL/GenBank/DDBJ databases">
        <title>Draft Genome Sequences od Carboxydothermus pertinax and islandicus, Hydrogenogenic Carboxydotrophic Bacteria.</title>
        <authorList>
            <person name="Fukuyama Y."/>
            <person name="Ohmae K."/>
            <person name="Yoneda Y."/>
            <person name="Yoshida T."/>
            <person name="Sako Y."/>
        </authorList>
    </citation>
    <scope>NUCLEOTIDE SEQUENCE [LARGE SCALE GENOMIC DNA]</scope>
    <source>
        <strain evidence="8">SET</strain>
    </source>
</reference>
<comment type="caution">
    <text evidence="7">The sequence shown here is derived from an EMBL/GenBank/DDBJ whole genome shotgun (WGS) entry which is preliminary data.</text>
</comment>
<sequence length="301" mass="33853">MKVEPGYISLFKTGELKNRVECLDKLLTNCAVCPHHCGVDRFRGERGFCGGGYLPVVASYGPHFGEERVLVGEHGSGTIFFSHCTLKCVFCQNCEISQYGEGEEVTPQDLAEIMLILQRKGCHNINLVSPTHFVPAIVEAVLIAAREGLMIPLVYNTSGYERVETLRLLEGIVDIYMPDIKFGDDEIGKKYAKAPGYFEITKKAVLEMERQVGGLKLDEKGIAFRGVLIRHLILPDNLAKTDKVLEFIASELSKDVAVNLMDQYWPAHKAYSFSELSRRITGEEYHYWLSFGKKLKLNLIK</sequence>
<proteinExistence type="predicted"/>
<dbReference type="InterPro" id="IPR013785">
    <property type="entry name" value="Aldolase_TIM"/>
</dbReference>
<dbReference type="PANTHER" id="PTHR43075">
    <property type="entry name" value="FORMATE LYASE ACTIVATING ENZYME, PUTATIVE (AFU_ORTHOLOGUE AFUA_2G15630)-RELATED"/>
    <property type="match status" value="1"/>
</dbReference>
<dbReference type="SFLD" id="SFLDS00029">
    <property type="entry name" value="Radical_SAM"/>
    <property type="match status" value="1"/>
</dbReference>
<organism evidence="7 8">
    <name type="scientific">Carboxydothermus islandicus</name>
    <dbReference type="NCBI Taxonomy" id="661089"/>
    <lineage>
        <taxon>Bacteria</taxon>
        <taxon>Bacillati</taxon>
        <taxon>Bacillota</taxon>
        <taxon>Clostridia</taxon>
        <taxon>Thermoanaerobacterales</taxon>
        <taxon>Thermoanaerobacteraceae</taxon>
        <taxon>Carboxydothermus</taxon>
    </lineage>
</organism>
<dbReference type="GO" id="GO:0046872">
    <property type="term" value="F:metal ion binding"/>
    <property type="evidence" value="ECO:0007669"/>
    <property type="project" value="UniProtKB-KW"/>
</dbReference>
<feature type="binding site" evidence="5">
    <location>
        <position position="88"/>
    </location>
    <ligand>
        <name>[4Fe-4S] cluster</name>
        <dbReference type="ChEBI" id="CHEBI:49883"/>
        <note>4Fe-4S-S-AdoMet</note>
    </ligand>
</feature>
<dbReference type="AlphaFoldDB" id="A0A1L8D229"/>
<dbReference type="Pfam" id="PF04055">
    <property type="entry name" value="Radical_SAM"/>
    <property type="match status" value="1"/>
</dbReference>